<feature type="transmembrane region" description="Helical" evidence="4">
    <location>
        <begin position="385"/>
        <end position="403"/>
    </location>
</feature>
<feature type="transmembrane region" description="Helical" evidence="4">
    <location>
        <begin position="332"/>
        <end position="356"/>
    </location>
</feature>
<keyword evidence="2 4" id="KW-1133">Transmembrane helix</keyword>
<dbReference type="EMBL" id="DS469536">
    <property type="protein sequence ID" value="EDO45309.1"/>
    <property type="molecule type" value="Genomic_DNA"/>
</dbReference>
<feature type="transmembrane region" description="Helical" evidence="4">
    <location>
        <begin position="135"/>
        <end position="155"/>
    </location>
</feature>
<feature type="transmembrane region" description="Helical" evidence="4">
    <location>
        <begin position="292"/>
        <end position="312"/>
    </location>
</feature>
<feature type="transmembrane region" description="Helical" evidence="4">
    <location>
        <begin position="363"/>
        <end position="379"/>
    </location>
</feature>
<dbReference type="eggNOG" id="ENOG502QRVK">
    <property type="taxonomic scope" value="Eukaryota"/>
</dbReference>
<proteinExistence type="predicted"/>
<feature type="transmembrane region" description="Helical" evidence="4">
    <location>
        <begin position="49"/>
        <end position="72"/>
    </location>
</feature>
<organism evidence="5 6">
    <name type="scientific">Nematostella vectensis</name>
    <name type="common">Starlet sea anemone</name>
    <dbReference type="NCBI Taxonomy" id="45351"/>
    <lineage>
        <taxon>Eukaryota</taxon>
        <taxon>Metazoa</taxon>
        <taxon>Cnidaria</taxon>
        <taxon>Anthozoa</taxon>
        <taxon>Hexacorallia</taxon>
        <taxon>Actiniaria</taxon>
        <taxon>Edwardsiidae</taxon>
        <taxon>Nematostella</taxon>
    </lineage>
</organism>
<feature type="non-terminal residue" evidence="5">
    <location>
        <position position="1"/>
    </location>
</feature>
<dbReference type="Gene3D" id="1.20.1250.20">
    <property type="entry name" value="MFS general substrate transporter like domains"/>
    <property type="match status" value="1"/>
</dbReference>
<feature type="transmembrane region" description="Helical" evidence="4">
    <location>
        <begin position="217"/>
        <end position="238"/>
    </location>
</feature>
<feature type="transmembrane region" description="Helical" evidence="4">
    <location>
        <begin position="448"/>
        <end position="467"/>
    </location>
</feature>
<keyword evidence="3 4" id="KW-0472">Membrane</keyword>
<keyword evidence="1 4" id="KW-0812">Transmembrane</keyword>
<dbReference type="PhylomeDB" id="A7RSZ5"/>
<feature type="transmembrane region" description="Helical" evidence="4">
    <location>
        <begin position="16"/>
        <end position="37"/>
    </location>
</feature>
<dbReference type="InterPro" id="IPR036259">
    <property type="entry name" value="MFS_trans_sf"/>
</dbReference>
<dbReference type="OMA" id="NCIVMAN"/>
<dbReference type="SUPFAM" id="SSF103473">
    <property type="entry name" value="MFS general substrate transporter"/>
    <property type="match status" value="1"/>
</dbReference>
<reference evidence="5 6" key="1">
    <citation type="journal article" date="2007" name="Science">
        <title>Sea anemone genome reveals ancestral eumetazoan gene repertoire and genomic organization.</title>
        <authorList>
            <person name="Putnam N.H."/>
            <person name="Srivastava M."/>
            <person name="Hellsten U."/>
            <person name="Dirks B."/>
            <person name="Chapman J."/>
            <person name="Salamov A."/>
            <person name="Terry A."/>
            <person name="Shapiro H."/>
            <person name="Lindquist E."/>
            <person name="Kapitonov V.V."/>
            <person name="Jurka J."/>
            <person name="Genikhovich G."/>
            <person name="Grigoriev I.V."/>
            <person name="Lucas S.M."/>
            <person name="Steele R.E."/>
            <person name="Finnerty J.R."/>
            <person name="Technau U."/>
            <person name="Martindale M.Q."/>
            <person name="Rokhsar D.S."/>
        </authorList>
    </citation>
    <scope>NUCLEOTIDE SEQUENCE [LARGE SCALE GENOMIC DNA]</scope>
    <source>
        <strain evidence="6">CH2 X CH6</strain>
    </source>
</reference>
<evidence type="ECO:0000256" key="4">
    <source>
        <dbReference type="SAM" id="Phobius"/>
    </source>
</evidence>
<dbReference type="FunCoup" id="A7RSZ5">
    <property type="interactions" value="3"/>
</dbReference>
<dbReference type="InParanoid" id="A7RSZ5"/>
<gene>
    <name evidence="5" type="ORF">NEMVEDRAFT_v1g92483</name>
</gene>
<dbReference type="Proteomes" id="UP000001593">
    <property type="component" value="Unassembled WGS sequence"/>
</dbReference>
<accession>A7RSZ5</accession>
<protein>
    <submittedName>
        <fullName evidence="5">Uncharacterized protein</fullName>
    </submittedName>
</protein>
<evidence type="ECO:0000256" key="3">
    <source>
        <dbReference type="ARBA" id="ARBA00023136"/>
    </source>
</evidence>
<evidence type="ECO:0000256" key="1">
    <source>
        <dbReference type="ARBA" id="ARBA00022692"/>
    </source>
</evidence>
<feature type="transmembrane region" description="Helical" evidence="4">
    <location>
        <begin position="79"/>
        <end position="98"/>
    </location>
</feature>
<evidence type="ECO:0000313" key="5">
    <source>
        <dbReference type="EMBL" id="EDO45309.1"/>
    </source>
</evidence>
<feature type="non-terminal residue" evidence="5">
    <location>
        <position position="468"/>
    </location>
</feature>
<sequence>DFRNEEEFLRSPRATLCYCGAFLTFGMAAAVIGPTLLELGCVTSRPVNSMGWIFFSQALSALFGSSISGIMADSCVRDILCLFTETTVTQYCLTVIPLCSQFQLMLSVFAFLGVNMGIIDTVANSVLIKIHGRKALHFFYGLGALMSPVISEPFLRDSCKGVHFKKNIFGWTLENSTLVEDLLEELIVHGGNFSQLNITGQQFTTSIKAHAPSFVQYAFWSVASLQIPVQAALFYLIFKQRQVRRNSPVMFIGRVVNIALTGRQTADTEGKVTKLLNSVYRGRINTPPSQPLYVFACAALRWLLDFCLQGAYGGYLYTYAVKSEVHFTPSHGAYLTSLFWCLFAVGRFISIFVSMFVKPDKMLLANLTGCFVSMSIMFYCHPYPMSLWIGSSAFGLFMSSVFPSTLTLAEHCIDVTGSITSILIVSSASGEMLIPLLVGKEFTREGPLSFLVIGFIVCVFALINYLVL</sequence>
<keyword evidence="6" id="KW-1185">Reference proteome</keyword>
<evidence type="ECO:0000313" key="6">
    <source>
        <dbReference type="Proteomes" id="UP000001593"/>
    </source>
</evidence>
<name>A7RSZ5_NEMVE</name>
<feature type="transmembrane region" description="Helical" evidence="4">
    <location>
        <begin position="104"/>
        <end position="123"/>
    </location>
</feature>
<dbReference type="AlphaFoldDB" id="A7RSZ5"/>
<dbReference type="PANTHER" id="PTHR23121:SF10">
    <property type="entry name" value="MAJOR FACILITATOR SUPERFAMILY DOMAIN-CONTAINING PROTEIN 4A"/>
    <property type="match status" value="1"/>
</dbReference>
<feature type="transmembrane region" description="Helical" evidence="4">
    <location>
        <begin position="415"/>
        <end position="436"/>
    </location>
</feature>
<dbReference type="FunFam" id="1.20.1250.20:FF:000508">
    <property type="entry name" value="Sodium-dependent glucose transporter 1"/>
    <property type="match status" value="1"/>
</dbReference>
<dbReference type="PANTHER" id="PTHR23121">
    <property type="entry name" value="SODIUM-DEPENDENT GLUCOSE TRANSPORTER 1"/>
    <property type="match status" value="1"/>
</dbReference>
<dbReference type="HOGENOM" id="CLU_028923_0_0_1"/>
<evidence type="ECO:0000256" key="2">
    <source>
        <dbReference type="ARBA" id="ARBA00022989"/>
    </source>
</evidence>